<keyword evidence="4 6" id="KW-0472">Membrane</keyword>
<evidence type="ECO:0000313" key="10">
    <source>
        <dbReference type="Proteomes" id="UP000837857"/>
    </source>
</evidence>
<evidence type="ECO:0000256" key="3">
    <source>
        <dbReference type="ARBA" id="ARBA00022989"/>
    </source>
</evidence>
<dbReference type="InterPro" id="IPR012858">
    <property type="entry name" value="DC_STAMP-like"/>
</dbReference>
<keyword evidence="3 6" id="KW-1133">Transmembrane helix</keyword>
<feature type="domain" description="E3 ubiquitin-protein ligase DCST1-like C-terminal" evidence="8">
    <location>
        <begin position="543"/>
        <end position="590"/>
    </location>
</feature>
<reference evidence="9" key="1">
    <citation type="submission" date="2022-03" db="EMBL/GenBank/DDBJ databases">
        <authorList>
            <person name="Martin H S."/>
        </authorList>
    </citation>
    <scope>NUCLEOTIDE SEQUENCE</scope>
</reference>
<feature type="region of interest" description="Disordered" evidence="5">
    <location>
        <begin position="604"/>
        <end position="653"/>
    </location>
</feature>
<dbReference type="InterPro" id="IPR051856">
    <property type="entry name" value="CSR-E3_Ligase_Protein"/>
</dbReference>
<evidence type="ECO:0000259" key="7">
    <source>
        <dbReference type="Pfam" id="PF07782"/>
    </source>
</evidence>
<dbReference type="PANTHER" id="PTHR21041:SF9">
    <property type="entry name" value="DENDRITIC CELL-SPECIFIC TRANSMEMBRANE PROTEIN-LIKE DOMAIN-CONTAINING PROTEIN"/>
    <property type="match status" value="1"/>
</dbReference>
<evidence type="ECO:0008006" key="11">
    <source>
        <dbReference type="Google" id="ProtNLM"/>
    </source>
</evidence>
<gene>
    <name evidence="9" type="ORF">IPOD504_LOCUS10930</name>
</gene>
<feature type="compositionally biased region" description="Basic and acidic residues" evidence="5">
    <location>
        <begin position="621"/>
        <end position="651"/>
    </location>
</feature>
<dbReference type="InterPro" id="IPR058842">
    <property type="entry name" value="DCST1_C"/>
</dbReference>
<keyword evidence="10" id="KW-1185">Reference proteome</keyword>
<feature type="transmembrane region" description="Helical" evidence="6">
    <location>
        <begin position="261"/>
        <end position="281"/>
    </location>
</feature>
<evidence type="ECO:0000256" key="6">
    <source>
        <dbReference type="SAM" id="Phobius"/>
    </source>
</evidence>
<dbReference type="PANTHER" id="PTHR21041">
    <property type="entry name" value="DENDRITIC CELL-SPECIFIC TRANSMEMBRANE PROTEIN"/>
    <property type="match status" value="1"/>
</dbReference>
<evidence type="ECO:0000256" key="4">
    <source>
        <dbReference type="ARBA" id="ARBA00023136"/>
    </source>
</evidence>
<dbReference type="Proteomes" id="UP000837857">
    <property type="component" value="Chromosome 26"/>
</dbReference>
<protein>
    <recommendedName>
        <fullName evidence="11">Dendritic cell-specific transmembrane protein-like domain-containing protein</fullName>
    </recommendedName>
</protein>
<feature type="region of interest" description="Disordered" evidence="5">
    <location>
        <begin position="896"/>
        <end position="927"/>
    </location>
</feature>
<feature type="compositionally biased region" description="Basic and acidic residues" evidence="5">
    <location>
        <begin position="604"/>
        <end position="614"/>
    </location>
</feature>
<evidence type="ECO:0000256" key="1">
    <source>
        <dbReference type="ARBA" id="ARBA00004141"/>
    </source>
</evidence>
<evidence type="ECO:0000313" key="9">
    <source>
        <dbReference type="EMBL" id="CAH2059572.1"/>
    </source>
</evidence>
<dbReference type="Pfam" id="PF07782">
    <property type="entry name" value="DC_STAMP"/>
    <property type="match status" value="1"/>
</dbReference>
<accession>A0ABN8INQ2</accession>
<keyword evidence="2 6" id="KW-0812">Transmembrane</keyword>
<organism evidence="9 10">
    <name type="scientific">Iphiclides podalirius</name>
    <name type="common">scarce swallowtail</name>
    <dbReference type="NCBI Taxonomy" id="110791"/>
    <lineage>
        <taxon>Eukaryota</taxon>
        <taxon>Metazoa</taxon>
        <taxon>Ecdysozoa</taxon>
        <taxon>Arthropoda</taxon>
        <taxon>Hexapoda</taxon>
        <taxon>Insecta</taxon>
        <taxon>Pterygota</taxon>
        <taxon>Neoptera</taxon>
        <taxon>Endopterygota</taxon>
        <taxon>Lepidoptera</taxon>
        <taxon>Glossata</taxon>
        <taxon>Ditrysia</taxon>
        <taxon>Papilionoidea</taxon>
        <taxon>Papilionidae</taxon>
        <taxon>Papilioninae</taxon>
        <taxon>Iphiclides</taxon>
    </lineage>
</organism>
<comment type="subcellular location">
    <subcellularLocation>
        <location evidence="1">Membrane</location>
        <topology evidence="1">Multi-pass membrane protein</topology>
    </subcellularLocation>
</comment>
<dbReference type="Pfam" id="PF26039">
    <property type="entry name" value="Dcst2"/>
    <property type="match status" value="1"/>
</dbReference>
<evidence type="ECO:0000259" key="8">
    <source>
        <dbReference type="Pfam" id="PF26037"/>
    </source>
</evidence>
<dbReference type="Pfam" id="PF26037">
    <property type="entry name" value="zf-RING_DCST1_C"/>
    <property type="match status" value="1"/>
</dbReference>
<feature type="compositionally biased region" description="Polar residues" evidence="5">
    <location>
        <begin position="896"/>
        <end position="913"/>
    </location>
</feature>
<evidence type="ECO:0000256" key="5">
    <source>
        <dbReference type="SAM" id="MobiDB-lite"/>
    </source>
</evidence>
<sequence>MKRKNELSVRNKHFEFLRLSCLVFLFIPQFFSRIGRYTLTCYALVLILTGPATNTLKNSEVLSESMACNQEQIKTSMNHISDSISNPFNTLKDWMGVAADKIRGIAVGLRTTLVATHRTVVAIAHVLESSYPWLNSITNRCNKELGTPHQHCHRVWSEGVYNSENAPPPAGLLWNATYLANIACDSLKAYTRFCEIADYTRTTIVATMKRRVRDFAARVQSLLRVKVHVHHSYSFSSNASRSASQAAAGTVTEIRNRAEPLLAWLSWSSCVTSLFLFLIIFRAKNYQHMYETRSRFDNRYITKELRNLDFERLKAGKETVLPLNRIEKAKYITTTSFRLLASEKVYLERSIVHMVITTFKLLIHMVADYSLYWVLMTIRYHGRFQTPLEPGPTDAGVQVSGTGPVAQLVRSLTKVLTLPLSITPPSVVTCLPNPRPPDVHRYTQIGVLICLLWSSALFEPYGLRLRHVIMGLYRPERAKARALWLYNHILRTRGGLMKFARRKLHKEYKYSNKDEMTFVQWLDSHIPWWWLRYLLGTLPKDPCCLLCNIVEEVNSFGVKLCRCDTPKCPGIYCAQCFNDLGQLCTICLNPIDYGDLSDISLENDSKRPFSDKEKSRSKKGSNKDDAPEKADPDESKEAGKGDEPNEDKLDSKTSNQKNILTHKWFDNYYSLHPNASSFSLKTILRAKKTAPSMSTDFGMSRSLRYYCSIGNTEFDQIDCPDQFKAEVLTSKTWKKENIALLPINDDSEYSPLKRCYYSSEDSSVALNFKAEFDLLSRPVRNIKIKSIKHAMSDRILHLRLRNPFPLMRDFYSSLLDAKMRRTNDRCKDTKNGKCKAVAVRPKRKTAICQCEGSPENLQETSKCLKKKYSVTGYDTGDITMLDCACETGEPQLLSQYKPTQDQTSQLTSPNQRPAMQPPQASERKRVS</sequence>
<name>A0ABN8INQ2_9NEOP</name>
<proteinExistence type="predicted"/>
<evidence type="ECO:0000256" key="2">
    <source>
        <dbReference type="ARBA" id="ARBA00022692"/>
    </source>
</evidence>
<feature type="domain" description="Dendritic cell-specific transmembrane protein-like" evidence="7">
    <location>
        <begin position="296"/>
        <end position="486"/>
    </location>
</feature>
<feature type="non-terminal residue" evidence="9">
    <location>
        <position position="927"/>
    </location>
</feature>
<dbReference type="EMBL" id="OW152838">
    <property type="protein sequence ID" value="CAH2059572.1"/>
    <property type="molecule type" value="Genomic_DNA"/>
</dbReference>